<dbReference type="AlphaFoldDB" id="F9RXF2"/>
<accession>F9RXF2</accession>
<evidence type="ECO:0000313" key="3">
    <source>
        <dbReference type="Proteomes" id="UP000004605"/>
    </source>
</evidence>
<feature type="domain" description="DNA binding HTH" evidence="1">
    <location>
        <begin position="55"/>
        <end position="77"/>
    </location>
</feature>
<dbReference type="InterPro" id="IPR002197">
    <property type="entry name" value="HTH_Fis"/>
</dbReference>
<sequence length="96" mass="10960">MHLAPILMIVHPSAITDRQLIKKLIRHELEPTWSDMTAYPDLSWVIPLVTEELFIAATKHTNGNQTKAAKMLGISRGHFRCKQDKFKLKNIESVPV</sequence>
<organism evidence="2 3">
    <name type="scientific">Vibrio ichthyoenteri ATCC 700023</name>
    <dbReference type="NCBI Taxonomy" id="870968"/>
    <lineage>
        <taxon>Bacteria</taxon>
        <taxon>Pseudomonadati</taxon>
        <taxon>Pseudomonadota</taxon>
        <taxon>Gammaproteobacteria</taxon>
        <taxon>Vibrionales</taxon>
        <taxon>Vibrionaceae</taxon>
        <taxon>Vibrio</taxon>
    </lineage>
</organism>
<dbReference type="Proteomes" id="UP000004605">
    <property type="component" value="Unassembled WGS sequence"/>
</dbReference>
<reference evidence="2 3" key="1">
    <citation type="journal article" date="2012" name="Int. J. Syst. Evol. Microbiol.">
        <title>Vibrio caribbeanicus sp. nov., isolated from the marine sponge Scleritoderma cyanea.</title>
        <authorList>
            <person name="Hoffmann M."/>
            <person name="Monday S.R."/>
            <person name="Allard M.W."/>
            <person name="Strain E.A."/>
            <person name="Whittaker P."/>
            <person name="Naum M."/>
            <person name="McCarthy P.J."/>
            <person name="Lopez J.V."/>
            <person name="Fischer M."/>
            <person name="Brown E.W."/>
        </authorList>
    </citation>
    <scope>NUCLEOTIDE SEQUENCE [LARGE SCALE GENOMIC DNA]</scope>
    <source>
        <strain evidence="2 3">ATCC 700023</strain>
    </source>
</reference>
<evidence type="ECO:0000313" key="2">
    <source>
        <dbReference type="EMBL" id="EGU48135.1"/>
    </source>
</evidence>
<protein>
    <recommendedName>
        <fullName evidence="1">DNA binding HTH domain-containing protein</fullName>
    </recommendedName>
</protein>
<dbReference type="GO" id="GO:0043565">
    <property type="term" value="F:sequence-specific DNA binding"/>
    <property type="evidence" value="ECO:0007669"/>
    <property type="project" value="InterPro"/>
</dbReference>
<dbReference type="RefSeq" id="WP_006710549.1">
    <property type="nucleotide sequence ID" value="NZ_AFWF01000013.1"/>
</dbReference>
<dbReference type="Gene3D" id="1.10.10.60">
    <property type="entry name" value="Homeodomain-like"/>
    <property type="match status" value="1"/>
</dbReference>
<proteinExistence type="predicted"/>
<keyword evidence="3" id="KW-1185">Reference proteome</keyword>
<evidence type="ECO:0000259" key="1">
    <source>
        <dbReference type="Pfam" id="PF02954"/>
    </source>
</evidence>
<dbReference type="EMBL" id="AFWF01000013">
    <property type="protein sequence ID" value="EGU48135.1"/>
    <property type="molecule type" value="Genomic_DNA"/>
</dbReference>
<gene>
    <name evidence="2" type="ORF">VII00023_20145</name>
</gene>
<dbReference type="SUPFAM" id="SSF46689">
    <property type="entry name" value="Homeodomain-like"/>
    <property type="match status" value="1"/>
</dbReference>
<dbReference type="PRINTS" id="PR01590">
    <property type="entry name" value="HTHFIS"/>
</dbReference>
<dbReference type="Pfam" id="PF02954">
    <property type="entry name" value="HTH_8"/>
    <property type="match status" value="1"/>
</dbReference>
<name>F9RXF2_9VIBR</name>
<dbReference type="InterPro" id="IPR009057">
    <property type="entry name" value="Homeodomain-like_sf"/>
</dbReference>
<comment type="caution">
    <text evidence="2">The sequence shown here is derived from an EMBL/GenBank/DDBJ whole genome shotgun (WGS) entry which is preliminary data.</text>
</comment>